<dbReference type="EMBL" id="GBRH01169365">
    <property type="protein sequence ID" value="JAE28531.1"/>
    <property type="molecule type" value="Transcribed_RNA"/>
</dbReference>
<organism evidence="2">
    <name type="scientific">Arundo donax</name>
    <name type="common">Giant reed</name>
    <name type="synonym">Donax arundinaceus</name>
    <dbReference type="NCBI Taxonomy" id="35708"/>
    <lineage>
        <taxon>Eukaryota</taxon>
        <taxon>Viridiplantae</taxon>
        <taxon>Streptophyta</taxon>
        <taxon>Embryophyta</taxon>
        <taxon>Tracheophyta</taxon>
        <taxon>Spermatophyta</taxon>
        <taxon>Magnoliopsida</taxon>
        <taxon>Liliopsida</taxon>
        <taxon>Poales</taxon>
        <taxon>Poaceae</taxon>
        <taxon>PACMAD clade</taxon>
        <taxon>Arundinoideae</taxon>
        <taxon>Arundineae</taxon>
        <taxon>Arundo</taxon>
    </lineage>
</organism>
<keyword evidence="1" id="KW-0472">Membrane</keyword>
<feature type="transmembrane region" description="Helical" evidence="1">
    <location>
        <begin position="12"/>
        <end position="33"/>
    </location>
</feature>
<evidence type="ECO:0000256" key="1">
    <source>
        <dbReference type="SAM" id="Phobius"/>
    </source>
</evidence>
<keyword evidence="1" id="KW-0812">Transmembrane</keyword>
<proteinExistence type="predicted"/>
<dbReference type="AlphaFoldDB" id="A0A0A9H129"/>
<evidence type="ECO:0000313" key="2">
    <source>
        <dbReference type="EMBL" id="JAE28531.1"/>
    </source>
</evidence>
<keyword evidence="1" id="KW-1133">Transmembrane helix</keyword>
<reference evidence="2" key="1">
    <citation type="submission" date="2014-09" db="EMBL/GenBank/DDBJ databases">
        <authorList>
            <person name="Magalhaes I.L.F."/>
            <person name="Oliveira U."/>
            <person name="Santos F.R."/>
            <person name="Vidigal T.H.D.A."/>
            <person name="Brescovit A.D."/>
            <person name="Santos A.J."/>
        </authorList>
    </citation>
    <scope>NUCLEOTIDE SEQUENCE</scope>
    <source>
        <tissue evidence="2">Shoot tissue taken approximately 20 cm above the soil surface</tissue>
    </source>
</reference>
<name>A0A0A9H129_ARUDO</name>
<sequence length="37" mass="4332">MLVVDSAFSASLWAILVNYTVYQISFDLFSLFLRRNM</sequence>
<accession>A0A0A9H129</accession>
<reference evidence="2" key="2">
    <citation type="journal article" date="2015" name="Data Brief">
        <title>Shoot transcriptome of the giant reed, Arundo donax.</title>
        <authorList>
            <person name="Barrero R.A."/>
            <person name="Guerrero F.D."/>
            <person name="Moolhuijzen P."/>
            <person name="Goolsby J.A."/>
            <person name="Tidwell J."/>
            <person name="Bellgard S.E."/>
            <person name="Bellgard M.I."/>
        </authorList>
    </citation>
    <scope>NUCLEOTIDE SEQUENCE</scope>
    <source>
        <tissue evidence="2">Shoot tissue taken approximately 20 cm above the soil surface</tissue>
    </source>
</reference>
<protein>
    <submittedName>
        <fullName evidence="2">Uncharacterized protein</fullName>
    </submittedName>
</protein>